<dbReference type="OrthoDB" id="63989at2759"/>
<dbReference type="Gene3D" id="3.30.200.20">
    <property type="entry name" value="Phosphorylase Kinase, domain 1"/>
    <property type="match status" value="1"/>
</dbReference>
<evidence type="ECO:0000256" key="5">
    <source>
        <dbReference type="ARBA" id="ARBA00022692"/>
    </source>
</evidence>
<evidence type="ECO:0000256" key="9">
    <source>
        <dbReference type="ARBA" id="ARBA00022840"/>
    </source>
</evidence>
<dbReference type="GO" id="GO:0005524">
    <property type="term" value="F:ATP binding"/>
    <property type="evidence" value="ECO:0007669"/>
    <property type="project" value="UniProtKB-KW"/>
</dbReference>
<dbReference type="SUPFAM" id="SSF56112">
    <property type="entry name" value="Protein kinase-like (PK-like)"/>
    <property type="match status" value="1"/>
</dbReference>
<feature type="domain" description="KEN" evidence="15">
    <location>
        <begin position="972"/>
        <end position="1104"/>
    </location>
</feature>
<evidence type="ECO:0000256" key="10">
    <source>
        <dbReference type="ARBA" id="ARBA00022989"/>
    </source>
</evidence>
<dbReference type="Proteomes" id="UP000279236">
    <property type="component" value="Unassembled WGS sequence"/>
</dbReference>
<feature type="signal peptide" evidence="13">
    <location>
        <begin position="1"/>
        <end position="22"/>
    </location>
</feature>
<dbReference type="GO" id="GO:0051082">
    <property type="term" value="F:unfolded protein binding"/>
    <property type="evidence" value="ECO:0007669"/>
    <property type="project" value="TreeGrafter"/>
</dbReference>
<reference evidence="16 17" key="1">
    <citation type="submission" date="2018-11" db="EMBL/GenBank/DDBJ databases">
        <title>Genome sequence of Apiotrichum porosum DSM 27194.</title>
        <authorList>
            <person name="Aliyu H."/>
            <person name="Gorte O."/>
            <person name="Ochsenreither K."/>
        </authorList>
    </citation>
    <scope>NUCLEOTIDE SEQUENCE [LARGE SCALE GENOMIC DNA]</scope>
    <source>
        <strain evidence="16 17">DSM 27194</strain>
    </source>
</reference>
<dbReference type="GO" id="GO:0070059">
    <property type="term" value="P:intrinsic apoptotic signaling pathway in response to endoplasmic reticulum stress"/>
    <property type="evidence" value="ECO:0007669"/>
    <property type="project" value="TreeGrafter"/>
</dbReference>
<feature type="domain" description="Protein kinase" evidence="14">
    <location>
        <begin position="664"/>
        <end position="969"/>
    </location>
</feature>
<evidence type="ECO:0000256" key="12">
    <source>
        <dbReference type="SAM" id="MobiDB-lite"/>
    </source>
</evidence>
<feature type="compositionally biased region" description="Acidic residues" evidence="12">
    <location>
        <begin position="603"/>
        <end position="620"/>
    </location>
</feature>
<dbReference type="FunFam" id="3.30.200.20:FF:000443">
    <property type="entry name" value="Serine/threonine-protein kinase/endoribonuclease IRE1"/>
    <property type="match status" value="1"/>
</dbReference>
<dbReference type="SMART" id="SM00580">
    <property type="entry name" value="PUG"/>
    <property type="match status" value="1"/>
</dbReference>
<feature type="region of interest" description="Disordered" evidence="12">
    <location>
        <begin position="562"/>
        <end position="658"/>
    </location>
</feature>
<comment type="subcellular location">
    <subcellularLocation>
        <location evidence="1">Membrane</location>
        <topology evidence="1">Single-pass type I membrane protein</topology>
    </subcellularLocation>
</comment>
<dbReference type="InterPro" id="IPR010513">
    <property type="entry name" value="KEN_dom"/>
</dbReference>
<name>A0A427XXH8_9TREE</name>
<dbReference type="InterPro" id="IPR015943">
    <property type="entry name" value="WD40/YVTN_repeat-like_dom_sf"/>
</dbReference>
<dbReference type="Pfam" id="PF00069">
    <property type="entry name" value="Pkinase"/>
    <property type="match status" value="1"/>
</dbReference>
<evidence type="ECO:0000256" key="13">
    <source>
        <dbReference type="SAM" id="SignalP"/>
    </source>
</evidence>
<dbReference type="GO" id="GO:1990604">
    <property type="term" value="C:IRE1-TRAF2-ASK1 complex"/>
    <property type="evidence" value="ECO:0007669"/>
    <property type="project" value="TreeGrafter"/>
</dbReference>
<evidence type="ECO:0000256" key="1">
    <source>
        <dbReference type="ARBA" id="ARBA00004479"/>
    </source>
</evidence>
<dbReference type="PANTHER" id="PTHR13954">
    <property type="entry name" value="IRE1-RELATED"/>
    <property type="match status" value="1"/>
</dbReference>
<keyword evidence="11" id="KW-0472">Membrane</keyword>
<dbReference type="GeneID" id="39591726"/>
<dbReference type="Gene3D" id="1.20.1440.180">
    <property type="entry name" value="KEN domain"/>
    <property type="match status" value="1"/>
</dbReference>
<organism evidence="16 17">
    <name type="scientific">Apiotrichum porosum</name>
    <dbReference type="NCBI Taxonomy" id="105984"/>
    <lineage>
        <taxon>Eukaryota</taxon>
        <taxon>Fungi</taxon>
        <taxon>Dikarya</taxon>
        <taxon>Basidiomycota</taxon>
        <taxon>Agaricomycotina</taxon>
        <taxon>Tremellomycetes</taxon>
        <taxon>Trichosporonales</taxon>
        <taxon>Trichosporonaceae</taxon>
        <taxon>Apiotrichum</taxon>
    </lineage>
</organism>
<dbReference type="InterPro" id="IPR045133">
    <property type="entry name" value="IRE1/2-like"/>
</dbReference>
<evidence type="ECO:0000256" key="11">
    <source>
        <dbReference type="ARBA" id="ARBA00023136"/>
    </source>
</evidence>
<proteinExistence type="predicted"/>
<protein>
    <recommendedName>
        <fullName evidence="2">non-specific serine/threonine protein kinase</fullName>
        <ecNumber evidence="2">2.7.11.1</ecNumber>
    </recommendedName>
</protein>
<dbReference type="PROSITE" id="PS51392">
    <property type="entry name" value="KEN"/>
    <property type="match status" value="1"/>
</dbReference>
<dbReference type="EC" id="2.7.11.1" evidence="2"/>
<dbReference type="InterPro" id="IPR008271">
    <property type="entry name" value="Ser/Thr_kinase_AS"/>
</dbReference>
<sequence>MLPPYILAWLLIPLLLSIAARGYPDPSPSPAPFFGVGYPSRALSRGPSSLPTTPPAFNTPEPEEDYEVDILPFVLVSSIDGALHAVDRESGDVRWTLRDGVQPLVGGKVHGRPEDVQYVVEPLSGSLYVYEENEEQPGSPKVRKLPFSIEQLIDLSPFTFPQSPNRIFTGTKHTSLITLDLRTGERLDCFSTHNPMEKLSSPGVCQSDPLDDLEGRPNSEILFVGRTDYSLVITTPPTTVDYYSATATLAAAKTKSVQEITYSTYTPNSYDRALAQYWSRTGAQNWGEGKRIRVELGSKGEAIGVQEGVGQKWYSALDSVGVAVYDVVIPLSPASNTAVILPQPRAPAVKDLFPSLPAHHPALLGAAKSPSTYIGKVDFLPTLPPVPSSDDNSSEKIPPAAADPRPLLFAQSSSSYPLVKVFDHPPNPVTKINGTFILSDELPTSDDLLPANGGLGPLERHAREQRLLDPPKEESVRISAPESTEAQLDLLIRQREDEHRRWWWIMAAEAVGVVVTGIAVYRWAFTKATKAAAAEKPLTDQSALLTPLSLDDEKRAATPTVRFEALPDTGSNGGNSDTPKKKSTRRRVRGKKKRRNSVGPELDRDEADGDGDGDGDDAENDGMSSTSDERSKSEERKVEKPLPDLPRNPSSISVHDHDQQERLAISDTVIGFGSHGTVVLKGTWGGRPVAVKRLLSDFVRLASQEVKLLQASDDHPNVIRYYCQERRDNFLYIALDLCQASLADLIEAPDRHMELATALDHKKALQQITAGLKHLHGMKIIHRDIKPQNVLVSKGADGLRMLVSDFGLARRLEQGQSSFAPTANNLAGSLGWRAPECIRGQVKLNEGFDPVLSCGSSGSTASSTGSLVDLTELVDGEKVKGPPRARLTKAVDLFALGCLYFWVLMNGEHPFGETYNRESNIVKGDAVNMSMLSILGEEGVEAQHLIGSLLSTEPSERPDTSECLIHPLFWNPGKRLAFLCDASDRFEIMENDPPESTLVLLETDAQSVVTRDWYGRMDRVFTSSLGKYRKYKGNTVRDLLRAMRNKKHHYQDLDLSAQRHFGTLPAGFLNYFTSRFPRLFLHVYGVVRDSRLRHEPMFDSYFQE</sequence>
<dbReference type="SMART" id="SM00564">
    <property type="entry name" value="PQQ"/>
    <property type="match status" value="2"/>
</dbReference>
<dbReference type="AlphaFoldDB" id="A0A427XXH8"/>
<evidence type="ECO:0000259" key="14">
    <source>
        <dbReference type="PROSITE" id="PS50011"/>
    </source>
</evidence>
<dbReference type="GO" id="GO:0036498">
    <property type="term" value="P:IRE1-mediated unfolded protein response"/>
    <property type="evidence" value="ECO:0007669"/>
    <property type="project" value="TreeGrafter"/>
</dbReference>
<keyword evidence="4" id="KW-0808">Transferase</keyword>
<evidence type="ECO:0000256" key="3">
    <source>
        <dbReference type="ARBA" id="ARBA00022527"/>
    </source>
</evidence>
<evidence type="ECO:0000256" key="2">
    <source>
        <dbReference type="ARBA" id="ARBA00012513"/>
    </source>
</evidence>
<keyword evidence="9" id="KW-0067">ATP-binding</keyword>
<keyword evidence="10" id="KW-1133">Transmembrane helix</keyword>
<dbReference type="GO" id="GO:0006397">
    <property type="term" value="P:mRNA processing"/>
    <property type="evidence" value="ECO:0007669"/>
    <property type="project" value="InterPro"/>
</dbReference>
<dbReference type="InterPro" id="IPR011047">
    <property type="entry name" value="Quinoprotein_ADH-like_sf"/>
</dbReference>
<dbReference type="RefSeq" id="XP_028477449.1">
    <property type="nucleotide sequence ID" value="XM_028622557.1"/>
</dbReference>
<evidence type="ECO:0000313" key="17">
    <source>
        <dbReference type="Proteomes" id="UP000279236"/>
    </source>
</evidence>
<keyword evidence="17" id="KW-1185">Reference proteome</keyword>
<evidence type="ECO:0000256" key="8">
    <source>
        <dbReference type="ARBA" id="ARBA00022777"/>
    </source>
</evidence>
<dbReference type="GO" id="GO:0004674">
    <property type="term" value="F:protein serine/threonine kinase activity"/>
    <property type="evidence" value="ECO:0007669"/>
    <property type="project" value="UniProtKB-KW"/>
</dbReference>
<evidence type="ECO:0000259" key="15">
    <source>
        <dbReference type="PROSITE" id="PS51392"/>
    </source>
</evidence>
<evidence type="ECO:0000256" key="4">
    <source>
        <dbReference type="ARBA" id="ARBA00022679"/>
    </source>
</evidence>
<evidence type="ECO:0000256" key="6">
    <source>
        <dbReference type="ARBA" id="ARBA00022729"/>
    </source>
</evidence>
<keyword evidence="3" id="KW-0723">Serine/threonine-protein kinase</keyword>
<evidence type="ECO:0000256" key="7">
    <source>
        <dbReference type="ARBA" id="ARBA00022741"/>
    </source>
</evidence>
<gene>
    <name evidence="16" type="primary">IRE1</name>
    <name evidence="16" type="ORF">EHS24_007183</name>
</gene>
<dbReference type="EMBL" id="RSCE01000004">
    <property type="protein sequence ID" value="RSH83497.1"/>
    <property type="molecule type" value="Genomic_DNA"/>
</dbReference>
<feature type="chain" id="PRO_5019576699" description="non-specific serine/threonine protein kinase" evidence="13">
    <location>
        <begin position="23"/>
        <end position="1104"/>
    </location>
</feature>
<dbReference type="PANTHER" id="PTHR13954:SF6">
    <property type="entry name" value="NON-SPECIFIC SERINE_THREONINE PROTEIN KINASE"/>
    <property type="match status" value="1"/>
</dbReference>
<dbReference type="InterPro" id="IPR038357">
    <property type="entry name" value="KEN_sf"/>
</dbReference>
<dbReference type="Gene3D" id="1.10.510.10">
    <property type="entry name" value="Transferase(Phosphotransferase) domain 1"/>
    <property type="match status" value="1"/>
</dbReference>
<feature type="compositionally biased region" description="Basic residues" evidence="12">
    <location>
        <begin position="581"/>
        <end position="596"/>
    </location>
</feature>
<evidence type="ECO:0000313" key="16">
    <source>
        <dbReference type="EMBL" id="RSH83497.1"/>
    </source>
</evidence>
<dbReference type="Pfam" id="PF06479">
    <property type="entry name" value="Ribonuc_2-5A"/>
    <property type="match status" value="1"/>
</dbReference>
<dbReference type="Gene3D" id="2.130.10.10">
    <property type="entry name" value="YVTN repeat-like/Quinoprotein amine dehydrogenase"/>
    <property type="match status" value="1"/>
</dbReference>
<keyword evidence="8 16" id="KW-0418">Kinase</keyword>
<dbReference type="InterPro" id="IPR000719">
    <property type="entry name" value="Prot_kinase_dom"/>
</dbReference>
<keyword evidence="7" id="KW-0547">Nucleotide-binding</keyword>
<dbReference type="SUPFAM" id="SSF50998">
    <property type="entry name" value="Quinoprotein alcohol dehydrogenase-like"/>
    <property type="match status" value="1"/>
</dbReference>
<dbReference type="SMART" id="SM00220">
    <property type="entry name" value="S_TKc"/>
    <property type="match status" value="1"/>
</dbReference>
<dbReference type="STRING" id="105984.A0A427XXH8"/>
<dbReference type="InterPro" id="IPR011009">
    <property type="entry name" value="Kinase-like_dom_sf"/>
</dbReference>
<accession>A0A427XXH8</accession>
<dbReference type="PROSITE" id="PS50011">
    <property type="entry name" value="PROTEIN_KINASE_DOM"/>
    <property type="match status" value="1"/>
</dbReference>
<keyword evidence="6 13" id="KW-0732">Signal</keyword>
<dbReference type="CDD" id="cd10422">
    <property type="entry name" value="RNase_Ire1"/>
    <property type="match status" value="1"/>
</dbReference>
<keyword evidence="5" id="KW-0812">Transmembrane</keyword>
<comment type="caution">
    <text evidence="16">The sequence shown here is derived from an EMBL/GenBank/DDBJ whole genome shotgun (WGS) entry which is preliminary data.</text>
</comment>
<dbReference type="InterPro" id="IPR018391">
    <property type="entry name" value="PQQ_b-propeller_rpt"/>
</dbReference>
<dbReference type="GO" id="GO:0004521">
    <property type="term" value="F:RNA endonuclease activity"/>
    <property type="evidence" value="ECO:0007669"/>
    <property type="project" value="InterPro"/>
</dbReference>
<dbReference type="PROSITE" id="PS00108">
    <property type="entry name" value="PROTEIN_KINASE_ST"/>
    <property type="match status" value="1"/>
</dbReference>
<feature type="compositionally biased region" description="Basic and acidic residues" evidence="12">
    <location>
        <begin position="627"/>
        <end position="642"/>
    </location>
</feature>